<evidence type="ECO:0000313" key="1">
    <source>
        <dbReference type="EMBL" id="KAF7129953.1"/>
    </source>
</evidence>
<dbReference type="PANTHER" id="PTHR33233:SF17">
    <property type="entry name" value="DUF4283 DOMAIN-CONTAINING PROTEIN"/>
    <property type="match status" value="1"/>
</dbReference>
<gene>
    <name evidence="1" type="ORF">RHSIM_Rhsim10G0134500</name>
</gene>
<dbReference type="EMBL" id="WJXA01000010">
    <property type="protein sequence ID" value="KAF7129953.1"/>
    <property type="molecule type" value="Genomic_DNA"/>
</dbReference>
<evidence type="ECO:0000313" key="2">
    <source>
        <dbReference type="Proteomes" id="UP000626092"/>
    </source>
</evidence>
<dbReference type="PANTHER" id="PTHR33233">
    <property type="entry name" value="ENDONUCLEASE/EXONUCLEASE/PHOSPHATASE"/>
    <property type="match status" value="1"/>
</dbReference>
<accession>A0A834GGW7</accession>
<protein>
    <recommendedName>
        <fullName evidence="3">DUF4283 domain-containing protein</fullName>
    </recommendedName>
</protein>
<organism evidence="1 2">
    <name type="scientific">Rhododendron simsii</name>
    <name type="common">Sims's rhododendron</name>
    <dbReference type="NCBI Taxonomy" id="118357"/>
    <lineage>
        <taxon>Eukaryota</taxon>
        <taxon>Viridiplantae</taxon>
        <taxon>Streptophyta</taxon>
        <taxon>Embryophyta</taxon>
        <taxon>Tracheophyta</taxon>
        <taxon>Spermatophyta</taxon>
        <taxon>Magnoliopsida</taxon>
        <taxon>eudicotyledons</taxon>
        <taxon>Gunneridae</taxon>
        <taxon>Pentapetalae</taxon>
        <taxon>asterids</taxon>
        <taxon>Ericales</taxon>
        <taxon>Ericaceae</taxon>
        <taxon>Ericoideae</taxon>
        <taxon>Rhodoreae</taxon>
        <taxon>Rhododendron</taxon>
    </lineage>
</organism>
<dbReference type="OrthoDB" id="1002078at2759"/>
<comment type="caution">
    <text evidence="1">The sequence shown here is derived from an EMBL/GenBank/DDBJ whole genome shotgun (WGS) entry which is preliminary data.</text>
</comment>
<sequence>MAGDLMQHFPDLLSSNPPRLTVSDSSNSRISLKIDIIGMLEKASVPTFEHLKVDATDGPAAKQIKELNAEVHFFLLLLFCLLSVGKIKLLKVSAPRMDLQFFPPAIVNEKIVVQPPEEVVTLRNEKWKDCVVGYFIDRKLPFATVKSIAEKIWAKFGLIDFYNVPLKLWTAPGLSYVASALVLANGDTFPIKVWYPWKPLKCDKCKVFGHRPCQDAPSGSLKVDSKQVWVVKAKQSDLQTVEHAQERTGLDMVPGTIIEAPGVQRATQVCDSSQEGIKVSGVKSVASTTPKNNRVLESGDTFDPNKFAVLQSLSEKVVVLLPSEAEFTAGMIEDVDIIDVPPVQKGKGRANKFSLMGIVETKVRLDNIPSTMSVCFPSSWKAIHNYLAGPVARIILGWDSSVFEVPTTFISDQLIVVDVVFLENKRNFFLSVVYGHNRVGDRRALWNDMRNVSKDRSANAADY</sequence>
<evidence type="ECO:0008006" key="3">
    <source>
        <dbReference type="Google" id="ProtNLM"/>
    </source>
</evidence>
<name>A0A834GGW7_RHOSS</name>
<dbReference type="Proteomes" id="UP000626092">
    <property type="component" value="Unassembled WGS sequence"/>
</dbReference>
<proteinExistence type="predicted"/>
<dbReference type="AlphaFoldDB" id="A0A834GGW7"/>
<reference evidence="1" key="1">
    <citation type="submission" date="2019-11" db="EMBL/GenBank/DDBJ databases">
        <authorList>
            <person name="Liu Y."/>
            <person name="Hou J."/>
            <person name="Li T.-Q."/>
            <person name="Guan C.-H."/>
            <person name="Wu X."/>
            <person name="Wu H.-Z."/>
            <person name="Ling F."/>
            <person name="Zhang R."/>
            <person name="Shi X.-G."/>
            <person name="Ren J.-P."/>
            <person name="Chen E.-F."/>
            <person name="Sun J.-M."/>
        </authorList>
    </citation>
    <scope>NUCLEOTIDE SEQUENCE</scope>
    <source>
        <strain evidence="1">Adult_tree_wgs_1</strain>
        <tissue evidence="1">Leaves</tissue>
    </source>
</reference>
<keyword evidence="2" id="KW-1185">Reference proteome</keyword>